<keyword evidence="3" id="KW-1185">Reference proteome</keyword>
<proteinExistence type="predicted"/>
<sequence length="144" mass="16959">MPHYDSDDSSRVTEDRRLRRDRKPRRPSPSSDGGRSRRSSYTDGRKDEKKGSSGFETAGKAAIVIGLVQVIKKVYEMWKDEKDKEKDKEYERRRRKDFERSKAARRRAEQERDQGQDSSDEDYSHRICSEYSTVEVDITRAEAY</sequence>
<feature type="compositionally biased region" description="Basic and acidic residues" evidence="1">
    <location>
        <begin position="81"/>
        <end position="115"/>
    </location>
</feature>
<accession>A0AAJ0D6Q8</accession>
<dbReference type="AlphaFoldDB" id="A0AAJ0D6Q8"/>
<organism evidence="2 3">
    <name type="scientific">Extremus antarcticus</name>
    <dbReference type="NCBI Taxonomy" id="702011"/>
    <lineage>
        <taxon>Eukaryota</taxon>
        <taxon>Fungi</taxon>
        <taxon>Dikarya</taxon>
        <taxon>Ascomycota</taxon>
        <taxon>Pezizomycotina</taxon>
        <taxon>Dothideomycetes</taxon>
        <taxon>Dothideomycetidae</taxon>
        <taxon>Mycosphaerellales</taxon>
        <taxon>Extremaceae</taxon>
        <taxon>Extremus</taxon>
    </lineage>
</organism>
<evidence type="ECO:0000313" key="3">
    <source>
        <dbReference type="Proteomes" id="UP001271007"/>
    </source>
</evidence>
<feature type="region of interest" description="Disordered" evidence="1">
    <location>
        <begin position="1"/>
        <end position="59"/>
    </location>
</feature>
<dbReference type="Proteomes" id="UP001271007">
    <property type="component" value="Unassembled WGS sequence"/>
</dbReference>
<feature type="compositionally biased region" description="Basic and acidic residues" evidence="1">
    <location>
        <begin position="1"/>
        <end position="18"/>
    </location>
</feature>
<name>A0AAJ0D6Q8_9PEZI</name>
<protein>
    <submittedName>
        <fullName evidence="2">Uncharacterized protein</fullName>
    </submittedName>
</protein>
<dbReference type="EMBL" id="JAWDJX010000062">
    <property type="protein sequence ID" value="KAK3047417.1"/>
    <property type="molecule type" value="Genomic_DNA"/>
</dbReference>
<feature type="region of interest" description="Disordered" evidence="1">
    <location>
        <begin position="81"/>
        <end position="126"/>
    </location>
</feature>
<comment type="caution">
    <text evidence="2">The sequence shown here is derived from an EMBL/GenBank/DDBJ whole genome shotgun (WGS) entry which is preliminary data.</text>
</comment>
<gene>
    <name evidence="2" type="ORF">LTR09_011164</name>
</gene>
<reference evidence="2" key="1">
    <citation type="submission" date="2023-04" db="EMBL/GenBank/DDBJ databases">
        <title>Black Yeasts Isolated from many extreme environments.</title>
        <authorList>
            <person name="Coleine C."/>
            <person name="Stajich J.E."/>
            <person name="Selbmann L."/>
        </authorList>
    </citation>
    <scope>NUCLEOTIDE SEQUENCE</scope>
    <source>
        <strain evidence="2">CCFEE 5312</strain>
    </source>
</reference>
<evidence type="ECO:0000256" key="1">
    <source>
        <dbReference type="SAM" id="MobiDB-lite"/>
    </source>
</evidence>
<evidence type="ECO:0000313" key="2">
    <source>
        <dbReference type="EMBL" id="KAK3047417.1"/>
    </source>
</evidence>